<proteinExistence type="predicted"/>
<accession>A0A6G8FBY6</accession>
<evidence type="ECO:0000313" key="1">
    <source>
        <dbReference type="EMBL" id="QIM13774.1"/>
    </source>
</evidence>
<name>A0A6G8FBY6_KLEPN</name>
<reference evidence="1" key="1">
    <citation type="submission" date="2019-08" db="EMBL/GenBank/DDBJ databases">
        <authorList>
            <person name="Lv L."/>
            <person name="Gao X."/>
            <person name="Liu J.-H."/>
        </authorList>
    </citation>
    <scope>NUCLEOTIDE SEQUENCE</scope>
    <source>
        <strain evidence="1">LDL3-2</strain>
        <plasmid evidence="1">pHNLDL3-2</plasmid>
    </source>
</reference>
<geneLocation type="plasmid" evidence="1">
    <name>pHNLDL3-2</name>
</geneLocation>
<keyword evidence="1" id="KW-0614">Plasmid</keyword>
<organism evidence="1">
    <name type="scientific">Klebsiella pneumoniae</name>
    <dbReference type="NCBI Taxonomy" id="573"/>
    <lineage>
        <taxon>Bacteria</taxon>
        <taxon>Pseudomonadati</taxon>
        <taxon>Pseudomonadota</taxon>
        <taxon>Gammaproteobacteria</taxon>
        <taxon>Enterobacterales</taxon>
        <taxon>Enterobacteriaceae</taxon>
        <taxon>Klebsiella/Raoultella group</taxon>
        <taxon>Klebsiella</taxon>
        <taxon>Klebsiella pneumoniae complex</taxon>
    </lineage>
</organism>
<dbReference type="AlphaFoldDB" id="A0A6G8FBY6"/>
<protein>
    <submittedName>
        <fullName evidence="1">Uncharacterized protein</fullName>
    </submittedName>
</protein>
<dbReference type="EMBL" id="MN319465">
    <property type="protein sequence ID" value="QIM13774.1"/>
    <property type="molecule type" value="Genomic_DNA"/>
</dbReference>
<sequence length="37" mass="4310">MLKKLLHLSAKPNLIIPVKKYQFFHILYSDSSTPKIP</sequence>